<proteinExistence type="inferred from homology"/>
<evidence type="ECO:0000256" key="11">
    <source>
        <dbReference type="ARBA" id="ARBA00023027"/>
    </source>
</evidence>
<evidence type="ECO:0000256" key="12">
    <source>
        <dbReference type="ARBA" id="ARBA00023128"/>
    </source>
</evidence>
<dbReference type="EMBL" id="KX087340">
    <property type="protein sequence ID" value="ARH54621.1"/>
    <property type="molecule type" value="Genomic_DNA"/>
</dbReference>
<keyword evidence="10 16" id="KW-1133">Transmembrane helix</keyword>
<evidence type="ECO:0000256" key="10">
    <source>
        <dbReference type="ARBA" id="ARBA00022989"/>
    </source>
</evidence>
<evidence type="ECO:0000256" key="16">
    <source>
        <dbReference type="SAM" id="Phobius"/>
    </source>
</evidence>
<evidence type="ECO:0000256" key="14">
    <source>
        <dbReference type="ARBA" id="ARBA00031019"/>
    </source>
</evidence>
<evidence type="ECO:0000256" key="8">
    <source>
        <dbReference type="ARBA" id="ARBA00022967"/>
    </source>
</evidence>
<protein>
    <recommendedName>
        <fullName evidence="4">NADH-ubiquinone oxidoreductase chain 6</fullName>
        <ecNumber evidence="3">7.1.1.2</ecNumber>
    </recommendedName>
    <alternativeName>
        <fullName evidence="14">NADH dehydrogenase subunit 6</fullName>
    </alternativeName>
</protein>
<evidence type="ECO:0000256" key="9">
    <source>
        <dbReference type="ARBA" id="ARBA00022982"/>
    </source>
</evidence>
<keyword evidence="9" id="KW-0249">Electron transport</keyword>
<dbReference type="InterPro" id="IPR050269">
    <property type="entry name" value="ComplexI_Subunit6"/>
</dbReference>
<name>A0A343C3M8_9CUCU</name>
<sequence>MSWLLSLMWMFSILFMFLKHPLSLGGILLIQSILISLIIGLMNFNFWFSYILFLVMVGGMMVLFIYMTSIASNEKFKTSFNMILLYLIFSIFLIFLLLLEKFMINSLFFSMDLSMFSTKIMFNFSMTKYFNFPSIMIMMIIMIYLLITLIATVKITSINYGPLRQKF</sequence>
<evidence type="ECO:0000256" key="1">
    <source>
        <dbReference type="ARBA" id="ARBA00004225"/>
    </source>
</evidence>
<feature type="transmembrane region" description="Helical" evidence="16">
    <location>
        <begin position="21"/>
        <end position="41"/>
    </location>
</feature>
<reference evidence="17" key="1">
    <citation type="submission" date="2016-04" db="EMBL/GenBank/DDBJ databases">
        <title>Mitochondria of beetle species.</title>
        <authorList>
            <person name="Hunter A."/>
            <person name="Moriniere J."/>
            <person name="Tang P."/>
            <person name="Linard B."/>
            <person name="Crampton-Platt A."/>
            <person name="Vogler A.P."/>
        </authorList>
    </citation>
    <scope>NUCLEOTIDE SEQUENCE</scope>
</reference>
<dbReference type="GO" id="GO:0031966">
    <property type="term" value="C:mitochondrial membrane"/>
    <property type="evidence" value="ECO:0007669"/>
    <property type="project" value="UniProtKB-SubCell"/>
</dbReference>
<dbReference type="EC" id="7.1.1.2" evidence="3"/>
<evidence type="ECO:0000313" key="17">
    <source>
        <dbReference type="EMBL" id="ARH54621.1"/>
    </source>
</evidence>
<keyword evidence="6" id="KW-0679">Respiratory chain</keyword>
<evidence type="ECO:0000256" key="3">
    <source>
        <dbReference type="ARBA" id="ARBA00012944"/>
    </source>
</evidence>
<geneLocation type="mitochondrion" evidence="17"/>
<dbReference type="GO" id="GO:0008137">
    <property type="term" value="F:NADH dehydrogenase (ubiquinone) activity"/>
    <property type="evidence" value="ECO:0007669"/>
    <property type="project" value="UniProtKB-EC"/>
</dbReference>
<dbReference type="AlphaFoldDB" id="A0A343C3M8"/>
<comment type="similarity">
    <text evidence="2">Belongs to the complex I subunit 6 family.</text>
</comment>
<gene>
    <name evidence="17" type="primary">nad6</name>
</gene>
<feature type="transmembrane region" description="Helical" evidence="16">
    <location>
        <begin position="47"/>
        <end position="71"/>
    </location>
</feature>
<evidence type="ECO:0000256" key="15">
    <source>
        <dbReference type="ARBA" id="ARBA00049551"/>
    </source>
</evidence>
<comment type="subcellular location">
    <subcellularLocation>
        <location evidence="1">Mitochondrion membrane</location>
        <topology evidence="1">Multi-pass membrane protein</topology>
    </subcellularLocation>
</comment>
<keyword evidence="11" id="KW-0520">NAD</keyword>
<keyword evidence="5" id="KW-0813">Transport</keyword>
<evidence type="ECO:0000256" key="13">
    <source>
        <dbReference type="ARBA" id="ARBA00023136"/>
    </source>
</evidence>
<accession>A0A343C3M8</accession>
<organism evidence="17">
    <name type="scientific">Rhizophagus aeneus</name>
    <dbReference type="NCBI Taxonomy" id="1586534"/>
    <lineage>
        <taxon>Eukaryota</taxon>
        <taxon>Metazoa</taxon>
        <taxon>Ecdysozoa</taxon>
        <taxon>Arthropoda</taxon>
        <taxon>Hexapoda</taxon>
        <taxon>Insecta</taxon>
        <taxon>Pterygota</taxon>
        <taxon>Neoptera</taxon>
        <taxon>Endopterygota</taxon>
        <taxon>Coleoptera</taxon>
        <taxon>Polyphaga</taxon>
        <taxon>Cucujiformia</taxon>
        <taxon>Monotomidae</taxon>
        <taxon>Rhizophaginae</taxon>
        <taxon>Rhizophagus</taxon>
    </lineage>
</organism>
<evidence type="ECO:0000256" key="2">
    <source>
        <dbReference type="ARBA" id="ARBA00005698"/>
    </source>
</evidence>
<evidence type="ECO:0000256" key="5">
    <source>
        <dbReference type="ARBA" id="ARBA00022448"/>
    </source>
</evidence>
<evidence type="ECO:0000256" key="6">
    <source>
        <dbReference type="ARBA" id="ARBA00022660"/>
    </source>
</evidence>
<evidence type="ECO:0000256" key="4">
    <source>
        <dbReference type="ARBA" id="ARBA00021095"/>
    </source>
</evidence>
<keyword evidence="8" id="KW-1278">Translocase</keyword>
<feature type="transmembrane region" description="Helical" evidence="16">
    <location>
        <begin position="83"/>
        <end position="109"/>
    </location>
</feature>
<keyword evidence="7 16" id="KW-0812">Transmembrane</keyword>
<keyword evidence="12 17" id="KW-0496">Mitochondrion</keyword>
<comment type="catalytic activity">
    <reaction evidence="15">
        <text>a ubiquinone + NADH + 5 H(+)(in) = a ubiquinol + NAD(+) + 4 H(+)(out)</text>
        <dbReference type="Rhea" id="RHEA:29091"/>
        <dbReference type="Rhea" id="RHEA-COMP:9565"/>
        <dbReference type="Rhea" id="RHEA-COMP:9566"/>
        <dbReference type="ChEBI" id="CHEBI:15378"/>
        <dbReference type="ChEBI" id="CHEBI:16389"/>
        <dbReference type="ChEBI" id="CHEBI:17976"/>
        <dbReference type="ChEBI" id="CHEBI:57540"/>
        <dbReference type="ChEBI" id="CHEBI:57945"/>
        <dbReference type="EC" id="7.1.1.2"/>
    </reaction>
</comment>
<feature type="transmembrane region" description="Helical" evidence="16">
    <location>
        <begin position="129"/>
        <end position="153"/>
    </location>
</feature>
<evidence type="ECO:0000256" key="7">
    <source>
        <dbReference type="ARBA" id="ARBA00022692"/>
    </source>
</evidence>
<keyword evidence="13 16" id="KW-0472">Membrane</keyword>
<dbReference type="PANTHER" id="PTHR11435">
    <property type="entry name" value="NADH UBIQUINONE OXIDOREDUCTASE SUBUNIT ND6"/>
    <property type="match status" value="1"/>
</dbReference>
<dbReference type="PANTHER" id="PTHR11435:SF1">
    <property type="entry name" value="NADH-UBIQUINONE OXIDOREDUCTASE CHAIN 6"/>
    <property type="match status" value="1"/>
</dbReference>